<sequence length="164" mass="18956">MMKYIAFVLTAWMISAQSFAVVETYQFDNDVQEKRYHHFTTELRCPKCQNQNLNDSNSPIAKDLREQLYKQLKDGRSDTEITAFMVDRYGDFILYRPRLNHETIVLWFGPLGLLLGGIVFVILLVRRHRSAQAKLGVKSDESAAALSEKQQQQIDKLLDGENDK</sequence>
<dbReference type="PANTHER" id="PTHR47870">
    <property type="entry name" value="CYTOCHROME C-TYPE BIOGENESIS PROTEIN CCMH"/>
    <property type="match status" value="1"/>
</dbReference>
<dbReference type="Pfam" id="PF03918">
    <property type="entry name" value="CcmH"/>
    <property type="match status" value="1"/>
</dbReference>
<name>A0A3N2DYV5_9GAMM</name>
<feature type="chain" id="PRO_5017853483" description="Cytochrome c-type biogenesis protein" evidence="7">
    <location>
        <begin position="21"/>
        <end position="164"/>
    </location>
</feature>
<feature type="transmembrane region" description="Helical" evidence="7">
    <location>
        <begin position="104"/>
        <end position="125"/>
    </location>
</feature>
<keyword evidence="7" id="KW-1133">Transmembrane helix</keyword>
<evidence type="ECO:0000259" key="8">
    <source>
        <dbReference type="Pfam" id="PF03918"/>
    </source>
</evidence>
<dbReference type="AlphaFoldDB" id="A0A3N2DYV5"/>
<dbReference type="InterPro" id="IPR005616">
    <property type="entry name" value="CcmH/CycL/Ccl2/NrfF_N"/>
</dbReference>
<accession>A0A3N2DYV5</accession>
<keyword evidence="7" id="KW-0812">Transmembrane</keyword>
<comment type="function">
    <text evidence="7">Possible subunit of a heme lyase.</text>
</comment>
<comment type="caution">
    <text evidence="9">The sequence shown here is derived from an EMBL/GenBank/DDBJ whole genome shotgun (WGS) entry which is preliminary data.</text>
</comment>
<evidence type="ECO:0000256" key="5">
    <source>
        <dbReference type="ARBA" id="ARBA00022748"/>
    </source>
</evidence>
<evidence type="ECO:0000256" key="1">
    <source>
        <dbReference type="ARBA" id="ARBA00010342"/>
    </source>
</evidence>
<evidence type="ECO:0000256" key="7">
    <source>
        <dbReference type="RuleBase" id="RU364112"/>
    </source>
</evidence>
<dbReference type="PANTHER" id="PTHR47870:SF1">
    <property type="entry name" value="CYTOCHROME C-TYPE BIOGENESIS PROTEIN CCMH"/>
    <property type="match status" value="1"/>
</dbReference>
<dbReference type="InterPro" id="IPR038297">
    <property type="entry name" value="CcmH/CycL/NrfF/Ccl2_sf"/>
</dbReference>
<keyword evidence="3 7" id="KW-0479">Metal-binding</keyword>
<dbReference type="Proteomes" id="UP000275394">
    <property type="component" value="Unassembled WGS sequence"/>
</dbReference>
<evidence type="ECO:0000313" key="10">
    <source>
        <dbReference type="Proteomes" id="UP000275394"/>
    </source>
</evidence>
<keyword evidence="10" id="KW-1185">Reference proteome</keyword>
<proteinExistence type="inferred from homology"/>
<dbReference type="InterPro" id="IPR051263">
    <property type="entry name" value="C-type_cytochrome_biogenesis"/>
</dbReference>
<feature type="domain" description="CcmH/CycL/Ccl2/NrfF N-terminal" evidence="8">
    <location>
        <begin position="10"/>
        <end position="158"/>
    </location>
</feature>
<comment type="similarity">
    <text evidence="1 7">Belongs to the CcmH/CycL/Ccl2/NrfF family.</text>
</comment>
<evidence type="ECO:0000256" key="6">
    <source>
        <dbReference type="ARBA" id="ARBA00023004"/>
    </source>
</evidence>
<keyword evidence="4 7" id="KW-0732">Signal</keyword>
<dbReference type="EMBL" id="RKHR01000003">
    <property type="protein sequence ID" value="ROS04669.1"/>
    <property type="molecule type" value="Genomic_DNA"/>
</dbReference>
<dbReference type="GO" id="GO:0046872">
    <property type="term" value="F:metal ion binding"/>
    <property type="evidence" value="ECO:0007669"/>
    <property type="project" value="UniProtKB-KW"/>
</dbReference>
<evidence type="ECO:0000256" key="2">
    <source>
        <dbReference type="ARBA" id="ARBA00022617"/>
    </source>
</evidence>
<protein>
    <recommendedName>
        <fullName evidence="7">Cytochrome c-type biogenesis protein</fullName>
    </recommendedName>
</protein>
<dbReference type="GO" id="GO:0017004">
    <property type="term" value="P:cytochrome complex assembly"/>
    <property type="evidence" value="ECO:0007669"/>
    <property type="project" value="UniProtKB-KW"/>
</dbReference>
<keyword evidence="6 7" id="KW-0408">Iron</keyword>
<dbReference type="CDD" id="cd16378">
    <property type="entry name" value="CcmH_N"/>
    <property type="match status" value="1"/>
</dbReference>
<evidence type="ECO:0000256" key="4">
    <source>
        <dbReference type="ARBA" id="ARBA00022729"/>
    </source>
</evidence>
<dbReference type="GO" id="GO:0005886">
    <property type="term" value="C:plasma membrane"/>
    <property type="evidence" value="ECO:0007669"/>
    <property type="project" value="TreeGrafter"/>
</dbReference>
<dbReference type="RefSeq" id="WP_245980622.1">
    <property type="nucleotide sequence ID" value="NZ_RKHR01000003.1"/>
</dbReference>
<keyword evidence="5" id="KW-0201">Cytochrome c-type biogenesis</keyword>
<feature type="signal peptide" evidence="7">
    <location>
        <begin position="1"/>
        <end position="20"/>
    </location>
</feature>
<evidence type="ECO:0000313" key="9">
    <source>
        <dbReference type="EMBL" id="ROS04669.1"/>
    </source>
</evidence>
<organism evidence="9 10">
    <name type="scientific">Sinobacterium caligoides</name>
    <dbReference type="NCBI Taxonomy" id="933926"/>
    <lineage>
        <taxon>Bacteria</taxon>
        <taxon>Pseudomonadati</taxon>
        <taxon>Pseudomonadota</taxon>
        <taxon>Gammaproteobacteria</taxon>
        <taxon>Cellvibrionales</taxon>
        <taxon>Spongiibacteraceae</taxon>
        <taxon>Sinobacterium</taxon>
    </lineage>
</organism>
<dbReference type="FunFam" id="1.10.8.640:FF:000001">
    <property type="entry name" value="Cytochrome c-type biogenesis protein"/>
    <property type="match status" value="1"/>
</dbReference>
<evidence type="ECO:0000256" key="3">
    <source>
        <dbReference type="ARBA" id="ARBA00022723"/>
    </source>
</evidence>
<reference evidence="9 10" key="1">
    <citation type="submission" date="2018-11" db="EMBL/GenBank/DDBJ databases">
        <title>Genomic Encyclopedia of Type Strains, Phase IV (KMG-IV): sequencing the most valuable type-strain genomes for metagenomic binning, comparative biology and taxonomic classification.</title>
        <authorList>
            <person name="Goeker M."/>
        </authorList>
    </citation>
    <scope>NUCLEOTIDE SEQUENCE [LARGE SCALE GENOMIC DNA]</scope>
    <source>
        <strain evidence="9 10">DSM 100316</strain>
    </source>
</reference>
<gene>
    <name evidence="9" type="ORF">EDC56_0182</name>
</gene>
<keyword evidence="2 7" id="KW-0349">Heme</keyword>
<keyword evidence="7" id="KW-0472">Membrane</keyword>
<dbReference type="Gene3D" id="1.10.8.640">
    <property type="entry name" value="Cytochrome C biogenesis protein"/>
    <property type="match status" value="1"/>
</dbReference>